<dbReference type="GO" id="GO:0043025">
    <property type="term" value="C:neuronal cell body"/>
    <property type="evidence" value="ECO:0000318"/>
    <property type="project" value="GO_Central"/>
</dbReference>
<dbReference type="GO" id="GO:0003865">
    <property type="term" value="F:3-oxo-5-alpha-steroid 4-dehydrogenase activity"/>
    <property type="evidence" value="ECO:0000318"/>
    <property type="project" value="GO_Central"/>
</dbReference>
<evidence type="ECO:0000256" key="8">
    <source>
        <dbReference type="ARBA" id="ARBA00022857"/>
    </source>
</evidence>
<dbReference type="GO" id="GO:0005789">
    <property type="term" value="C:endoplasmic reticulum membrane"/>
    <property type="evidence" value="ECO:0007669"/>
    <property type="project" value="UniProtKB-SubCell"/>
</dbReference>
<dbReference type="InterPro" id="IPR016636">
    <property type="entry name" value="3-oxo-5-alpha-steroid_4-DH"/>
</dbReference>
<feature type="transmembrane region" description="Helical" evidence="18">
    <location>
        <begin position="12"/>
        <end position="31"/>
    </location>
</feature>
<evidence type="ECO:0000256" key="5">
    <source>
        <dbReference type="ARBA" id="ARBA00022782"/>
    </source>
</evidence>
<comment type="catalytic activity">
    <reaction evidence="15 18">
        <text>a 3-oxo-5alpha-steroid + NADP(+) = a 3-oxo-Delta(4)-steroid + NADPH + H(+)</text>
        <dbReference type="Rhea" id="RHEA:54384"/>
        <dbReference type="ChEBI" id="CHEBI:13601"/>
        <dbReference type="ChEBI" id="CHEBI:15378"/>
        <dbReference type="ChEBI" id="CHEBI:47909"/>
        <dbReference type="ChEBI" id="CHEBI:57783"/>
        <dbReference type="ChEBI" id="CHEBI:58349"/>
        <dbReference type="EC" id="1.3.1.22"/>
    </reaction>
</comment>
<keyword evidence="13 18" id="KW-0472">Membrane</keyword>
<comment type="similarity">
    <text evidence="3 18">Belongs to the steroid 5-alpha reductase family.</text>
</comment>
<dbReference type="OrthoDB" id="5788137at2759"/>
<evidence type="ECO:0000256" key="1">
    <source>
        <dbReference type="ARBA" id="ARBA00004154"/>
    </source>
</evidence>
<evidence type="ECO:0000256" key="13">
    <source>
        <dbReference type="ARBA" id="ARBA00023136"/>
    </source>
</evidence>
<accession>F6R1K9</accession>
<dbReference type="EC" id="1.3.1.22" evidence="18"/>
<dbReference type="PROSITE" id="PS50244">
    <property type="entry name" value="S5A_REDUCTASE"/>
    <property type="match status" value="1"/>
</dbReference>
<evidence type="ECO:0000256" key="2">
    <source>
        <dbReference type="ARBA" id="ARBA00004477"/>
    </source>
</evidence>
<dbReference type="RefSeq" id="XP_002121013.1">
    <property type="nucleotide sequence ID" value="XM_002120977.5"/>
</dbReference>
<keyword evidence="4 18" id="KW-0812">Transmembrane</keyword>
<dbReference type="InterPro" id="IPR039357">
    <property type="entry name" value="SRD5A/TECR"/>
</dbReference>
<dbReference type="AlphaFoldDB" id="F6R1K9"/>
<dbReference type="PANTHER" id="PTHR10556">
    <property type="entry name" value="3-OXO-5-ALPHA-STEROID 4-DEHYDROGENASE"/>
    <property type="match status" value="1"/>
</dbReference>
<comment type="function">
    <text evidence="18">Converts testosterone into 5-alpha-dihydrotestosterone and progesterone or corticosterone into their corresponding 5-alpha-3-oxosteroids. It plays a central role in sexual differentiation and androgen physiology.</text>
</comment>
<dbReference type="Gene3D" id="1.20.120.1630">
    <property type="match status" value="1"/>
</dbReference>
<keyword evidence="8" id="KW-0521">NADP</keyword>
<comment type="subcellular location">
    <subcellularLocation>
        <location evidence="2">Endoplasmic reticulum membrane</location>
        <topology evidence="2">Multi-pass membrane protein</topology>
    </subcellularLocation>
    <subcellularLocation>
        <location evidence="1">Microsome membrane</location>
        <topology evidence="1">Multi-pass membrane protein</topology>
    </subcellularLocation>
</comment>
<accession>A0A1W2W4H7</accession>
<organism evidence="20 21">
    <name type="scientific">Ciona intestinalis</name>
    <name type="common">Transparent sea squirt</name>
    <name type="synonym">Ascidia intestinalis</name>
    <dbReference type="NCBI Taxonomy" id="7719"/>
    <lineage>
        <taxon>Eukaryota</taxon>
        <taxon>Metazoa</taxon>
        <taxon>Chordata</taxon>
        <taxon>Tunicata</taxon>
        <taxon>Ascidiacea</taxon>
        <taxon>Phlebobranchia</taxon>
        <taxon>Cionidae</taxon>
        <taxon>Ciona</taxon>
    </lineage>
</organism>
<keyword evidence="6" id="KW-0256">Endoplasmic reticulum</keyword>
<dbReference type="GO" id="GO:0047751">
    <property type="term" value="F:3-oxo-5-alpha-steroid 4-dehydrogenase (NADP+) activity"/>
    <property type="evidence" value="ECO:0007669"/>
    <property type="project" value="UniProtKB-EC"/>
</dbReference>
<evidence type="ECO:0000256" key="14">
    <source>
        <dbReference type="ARBA" id="ARBA00045549"/>
    </source>
</evidence>
<evidence type="ECO:0000256" key="3">
    <source>
        <dbReference type="ARBA" id="ARBA00007742"/>
    </source>
</evidence>
<keyword evidence="11" id="KW-0560">Oxidoreductase</keyword>
<evidence type="ECO:0000256" key="4">
    <source>
        <dbReference type="ARBA" id="ARBA00022692"/>
    </source>
</evidence>
<dbReference type="KEGG" id="cin:100176622"/>
<dbReference type="GeneTree" id="ENSGT00950000182886"/>
<keyword evidence="12" id="KW-0443">Lipid metabolism</keyword>
<protein>
    <recommendedName>
        <fullName evidence="18">3-oxo-5-alpha-steroid 4-dehydrogenase</fullName>
        <ecNumber evidence="18">1.3.1.22</ecNumber>
    </recommendedName>
</protein>
<reference evidence="20" key="2">
    <citation type="journal article" date="2008" name="Genome Biol.">
        <title>Improved genome assembly and evidence-based global gene model set for the chordate Ciona intestinalis: new insight into intron and operon populations.</title>
        <authorList>
            <person name="Satou Y."/>
            <person name="Mineta K."/>
            <person name="Ogasawara M."/>
            <person name="Sasakura Y."/>
            <person name="Shoguchi E."/>
            <person name="Ueno K."/>
            <person name="Yamada L."/>
            <person name="Matsumoto J."/>
            <person name="Wasserscheid J."/>
            <person name="Dewar K."/>
            <person name="Wiley G.B."/>
            <person name="Macmil S.L."/>
            <person name="Roe B.A."/>
            <person name="Zeller R.W."/>
            <person name="Hastings K.E."/>
            <person name="Lemaire P."/>
            <person name="Lindquist E."/>
            <person name="Endo T."/>
            <person name="Hotta K."/>
            <person name="Inaba K."/>
        </authorList>
    </citation>
    <scope>NUCLEOTIDE SEQUENCE [LARGE SCALE GENOMIC DNA]</scope>
    <source>
        <strain evidence="20">wild type</strain>
    </source>
</reference>
<reference evidence="21" key="1">
    <citation type="journal article" date="2002" name="Science">
        <title>The draft genome of Ciona intestinalis: insights into chordate and vertebrate origins.</title>
        <authorList>
            <person name="Dehal P."/>
            <person name="Satou Y."/>
            <person name="Campbell R.K."/>
            <person name="Chapman J."/>
            <person name="Degnan B."/>
            <person name="De Tomaso A."/>
            <person name="Davidson B."/>
            <person name="Di Gregorio A."/>
            <person name="Gelpke M."/>
            <person name="Goodstein D.M."/>
            <person name="Harafuji N."/>
            <person name="Hastings K.E."/>
            <person name="Ho I."/>
            <person name="Hotta K."/>
            <person name="Huang W."/>
            <person name="Kawashima T."/>
            <person name="Lemaire P."/>
            <person name="Martinez D."/>
            <person name="Meinertzhagen I.A."/>
            <person name="Necula S."/>
            <person name="Nonaka M."/>
            <person name="Putnam N."/>
            <person name="Rash S."/>
            <person name="Saiga H."/>
            <person name="Satake M."/>
            <person name="Terry A."/>
            <person name="Yamada L."/>
            <person name="Wang H.G."/>
            <person name="Awazu S."/>
            <person name="Azumi K."/>
            <person name="Boore J."/>
            <person name="Branno M."/>
            <person name="Chin-Bow S."/>
            <person name="DeSantis R."/>
            <person name="Doyle S."/>
            <person name="Francino P."/>
            <person name="Keys D.N."/>
            <person name="Haga S."/>
            <person name="Hayashi H."/>
            <person name="Hino K."/>
            <person name="Imai K.S."/>
            <person name="Inaba K."/>
            <person name="Kano S."/>
            <person name="Kobayashi K."/>
            <person name="Kobayashi M."/>
            <person name="Lee B.I."/>
            <person name="Makabe K.W."/>
            <person name="Manohar C."/>
            <person name="Matassi G."/>
            <person name="Medina M."/>
            <person name="Mochizuki Y."/>
            <person name="Mount S."/>
            <person name="Morishita T."/>
            <person name="Miura S."/>
            <person name="Nakayama A."/>
            <person name="Nishizaka S."/>
            <person name="Nomoto H."/>
            <person name="Ohta F."/>
            <person name="Oishi K."/>
            <person name="Rigoutsos I."/>
            <person name="Sano M."/>
            <person name="Sasaki A."/>
            <person name="Sasakura Y."/>
            <person name="Shoguchi E."/>
            <person name="Shin-i T."/>
            <person name="Spagnuolo A."/>
            <person name="Stainier D."/>
            <person name="Suzuki M.M."/>
            <person name="Tassy O."/>
            <person name="Takatori N."/>
            <person name="Tokuoka M."/>
            <person name="Yagi K."/>
            <person name="Yoshizaki F."/>
            <person name="Wada S."/>
            <person name="Zhang C."/>
            <person name="Hyatt P.D."/>
            <person name="Larimer F."/>
            <person name="Detter C."/>
            <person name="Doggett N."/>
            <person name="Glavina T."/>
            <person name="Hawkins T."/>
            <person name="Richardson P."/>
            <person name="Lucas S."/>
            <person name="Kohara Y."/>
            <person name="Levine M."/>
            <person name="Satoh N."/>
            <person name="Rokhsar D.S."/>
        </authorList>
    </citation>
    <scope>NUCLEOTIDE SEQUENCE [LARGE SCALE GENOMIC DNA]</scope>
</reference>
<evidence type="ECO:0000313" key="21">
    <source>
        <dbReference type="Proteomes" id="UP000008144"/>
    </source>
</evidence>
<dbReference type="GeneID" id="100176622"/>
<dbReference type="FunFam" id="1.20.120.1630:FF:000014">
    <property type="entry name" value="Steroid 5-alpha reductase, putative"/>
    <property type="match status" value="1"/>
</dbReference>
<reference evidence="20" key="4">
    <citation type="submission" date="2025-09" db="UniProtKB">
        <authorList>
            <consortium name="Ensembl"/>
        </authorList>
    </citation>
    <scope>IDENTIFICATION</scope>
</reference>
<feature type="domain" description="3-oxo-5-alpha-steroid 4-dehydrogenase C-terminal" evidence="19">
    <location>
        <begin position="109"/>
        <end position="258"/>
    </location>
</feature>
<dbReference type="HOGENOM" id="CLU_065395_1_0_1"/>
<dbReference type="Proteomes" id="UP000008144">
    <property type="component" value="Chromosome 2"/>
</dbReference>
<evidence type="ECO:0000256" key="6">
    <source>
        <dbReference type="ARBA" id="ARBA00022824"/>
    </source>
</evidence>
<feature type="transmembrane region" description="Helical" evidence="18">
    <location>
        <begin position="79"/>
        <end position="98"/>
    </location>
</feature>
<evidence type="ECO:0000256" key="12">
    <source>
        <dbReference type="ARBA" id="ARBA00023098"/>
    </source>
</evidence>
<dbReference type="InParanoid" id="F6R1K9"/>
<comment type="catalytic activity">
    <reaction evidence="17">
        <text>17beta-hydroxy-5alpha-androstan-3-one + NADP(+) = testosterone + NADPH + H(+)</text>
        <dbReference type="Rhea" id="RHEA:50820"/>
        <dbReference type="ChEBI" id="CHEBI:15378"/>
        <dbReference type="ChEBI" id="CHEBI:16330"/>
        <dbReference type="ChEBI" id="CHEBI:17347"/>
        <dbReference type="ChEBI" id="CHEBI:57783"/>
        <dbReference type="ChEBI" id="CHEBI:58349"/>
        <dbReference type="EC" id="1.3.1.22"/>
    </reaction>
    <physiologicalReaction direction="right-to-left" evidence="17">
        <dbReference type="Rhea" id="RHEA:50822"/>
    </physiologicalReaction>
</comment>
<keyword evidence="7" id="KW-0492">Microsome</keyword>
<gene>
    <name evidence="20" type="primary">LOC100176622</name>
</gene>
<evidence type="ECO:0000256" key="10">
    <source>
        <dbReference type="ARBA" id="ARBA00022989"/>
    </source>
</evidence>
<keyword evidence="9" id="KW-0726">Sexual differentiation</keyword>
<evidence type="ECO:0000313" key="20">
    <source>
        <dbReference type="Ensembl" id="ENSCINP00000001520.3"/>
    </source>
</evidence>
<evidence type="ECO:0000259" key="19">
    <source>
        <dbReference type="Pfam" id="PF02544"/>
    </source>
</evidence>
<dbReference type="InterPro" id="IPR001104">
    <property type="entry name" value="3-oxo-5_a-steroid_4-DH_C"/>
</dbReference>
<evidence type="ECO:0000256" key="7">
    <source>
        <dbReference type="ARBA" id="ARBA00022848"/>
    </source>
</evidence>
<evidence type="ECO:0000256" key="16">
    <source>
        <dbReference type="ARBA" id="ARBA00048292"/>
    </source>
</evidence>
<keyword evidence="5" id="KW-0221">Differentiation</keyword>
<dbReference type="Ensembl" id="ENSCINT00000001520.3">
    <property type="protein sequence ID" value="ENSCINP00000001520.3"/>
    <property type="gene ID" value="ENSCING00000000832.3"/>
</dbReference>
<dbReference type="PANTHER" id="PTHR10556:SF37">
    <property type="entry name" value="3-OXO-5-ALPHA-STEROID 4-DEHYDROGENASE 2"/>
    <property type="match status" value="1"/>
</dbReference>
<dbReference type="Pfam" id="PF02544">
    <property type="entry name" value="Steroid_dh"/>
    <property type="match status" value="1"/>
</dbReference>
<dbReference type="PIRSF" id="PIRSF015596">
    <property type="entry name" value="5_alpha-SR2"/>
    <property type="match status" value="1"/>
</dbReference>
<sequence>MFELETDLRIIKWMSGSIFMAGILSLAAYQVGVPSGYGKHTKKSKFTVDARLAWVIQECPSFFLPVLVTYSVGVENINFSNLLIISAFAFHYFQRSFIYPMLMNRMSTPLPLRIVFMSFTFTFINGYAISKYEAAHVSLPENWINSFQFLTGMLMWASGLLINIHSDHVLRNLRKPNEVGYKIPRGGAFEYVSGANFSGEIFEWFGLLIASNFHFPLICFSLSTSLTIGTRALFHHKFYLSKFEDYPKNRKAVIPFVL</sequence>
<keyword evidence="10 18" id="KW-1133">Transmembrane helix</keyword>
<reference evidence="20" key="3">
    <citation type="submission" date="2025-08" db="UniProtKB">
        <authorList>
            <consortium name="Ensembl"/>
        </authorList>
    </citation>
    <scope>IDENTIFICATION</scope>
</reference>
<evidence type="ECO:0000256" key="17">
    <source>
        <dbReference type="ARBA" id="ARBA00049397"/>
    </source>
</evidence>
<dbReference type="GO" id="GO:0030154">
    <property type="term" value="P:cell differentiation"/>
    <property type="evidence" value="ECO:0007669"/>
    <property type="project" value="UniProtKB-KW"/>
</dbReference>
<keyword evidence="21" id="KW-1185">Reference proteome</keyword>
<comment type="catalytic activity">
    <reaction evidence="16">
        <text>5alpha-pregnane-3,20-dione + NADP(+) = progesterone + NADPH + H(+)</text>
        <dbReference type="Rhea" id="RHEA:21952"/>
        <dbReference type="ChEBI" id="CHEBI:15378"/>
        <dbReference type="ChEBI" id="CHEBI:17026"/>
        <dbReference type="ChEBI" id="CHEBI:28952"/>
        <dbReference type="ChEBI" id="CHEBI:57783"/>
        <dbReference type="ChEBI" id="CHEBI:58349"/>
        <dbReference type="EC" id="1.3.1.22"/>
    </reaction>
    <physiologicalReaction direction="right-to-left" evidence="16">
        <dbReference type="Rhea" id="RHEA:21954"/>
    </physiologicalReaction>
</comment>
<feature type="transmembrane region" description="Helical" evidence="18">
    <location>
        <begin position="110"/>
        <end position="130"/>
    </location>
</feature>
<evidence type="ECO:0000256" key="15">
    <source>
        <dbReference type="ARBA" id="ARBA00048164"/>
    </source>
</evidence>
<evidence type="ECO:0000256" key="11">
    <source>
        <dbReference type="ARBA" id="ARBA00023002"/>
    </source>
</evidence>
<proteinExistence type="inferred from homology"/>
<evidence type="ECO:0000256" key="18">
    <source>
        <dbReference type="PIRNR" id="PIRNR015596"/>
    </source>
</evidence>
<feature type="transmembrane region" description="Helical" evidence="18">
    <location>
        <begin position="142"/>
        <end position="164"/>
    </location>
</feature>
<evidence type="ECO:0000256" key="9">
    <source>
        <dbReference type="ARBA" id="ARBA00022928"/>
    </source>
</evidence>
<comment type="function">
    <text evidence="14">Converts testosterone (T) into 5-alpha-dihydrotestosterone (DHT) and progesterone or corticosterone into their corresponding 5-alpha-3-oxosteroids. It plays a central role in sexual differentiation and androgen physiology.</text>
</comment>
<feature type="transmembrane region" description="Helical" evidence="18">
    <location>
        <begin position="52"/>
        <end position="73"/>
    </location>
</feature>
<name>F6R1K9_CIOIN</name>
<dbReference type="EMBL" id="EAAA01001392">
    <property type="status" value="NOT_ANNOTATED_CDS"/>
    <property type="molecule type" value="Genomic_DNA"/>
</dbReference>
<dbReference type="GO" id="GO:0008584">
    <property type="term" value="P:male gonad development"/>
    <property type="evidence" value="ECO:0000318"/>
    <property type="project" value="GO_Central"/>
</dbReference>
<dbReference type="OMA" id="IASNFHF"/>
<dbReference type="GO" id="GO:0006702">
    <property type="term" value="P:androgen biosynthetic process"/>
    <property type="evidence" value="ECO:0000318"/>
    <property type="project" value="GO_Central"/>
</dbReference>